<dbReference type="SUPFAM" id="SSF54373">
    <property type="entry name" value="FAD-linked reductases, C-terminal domain"/>
    <property type="match status" value="1"/>
</dbReference>
<accession>A0A1G5IQF7</accession>
<dbReference type="PANTHER" id="PTHR13847">
    <property type="entry name" value="SARCOSINE DEHYDROGENASE-RELATED"/>
    <property type="match status" value="1"/>
</dbReference>
<evidence type="ECO:0000256" key="1">
    <source>
        <dbReference type="ARBA" id="ARBA00023002"/>
    </source>
</evidence>
<dbReference type="GO" id="GO:0005737">
    <property type="term" value="C:cytoplasm"/>
    <property type="evidence" value="ECO:0007669"/>
    <property type="project" value="TreeGrafter"/>
</dbReference>
<name>A0A1G5IQF7_9BACT</name>
<dbReference type="SUPFAM" id="SSF51905">
    <property type="entry name" value="FAD/NAD(P)-binding domain"/>
    <property type="match status" value="1"/>
</dbReference>
<proteinExistence type="predicted"/>
<evidence type="ECO:0000313" key="3">
    <source>
        <dbReference type="EMBL" id="SCY78217.1"/>
    </source>
</evidence>
<dbReference type="OrthoDB" id="5366046at2"/>
<dbReference type="Gene3D" id="3.30.9.10">
    <property type="entry name" value="D-Amino Acid Oxidase, subunit A, domain 2"/>
    <property type="match status" value="1"/>
</dbReference>
<feature type="domain" description="FAD dependent oxidoreductase" evidence="2">
    <location>
        <begin position="17"/>
        <end position="352"/>
    </location>
</feature>
<dbReference type="InterPro" id="IPR036188">
    <property type="entry name" value="FAD/NAD-bd_sf"/>
</dbReference>
<evidence type="ECO:0000313" key="4">
    <source>
        <dbReference type="Proteomes" id="UP000198870"/>
    </source>
</evidence>
<dbReference type="AlphaFoldDB" id="A0A1G5IQF7"/>
<gene>
    <name evidence="3" type="ORF">SAMN05216233_12162</name>
</gene>
<evidence type="ECO:0000259" key="2">
    <source>
        <dbReference type="Pfam" id="PF01266"/>
    </source>
</evidence>
<dbReference type="InterPro" id="IPR006076">
    <property type="entry name" value="FAD-dep_OxRdtase"/>
</dbReference>
<reference evidence="3 4" key="1">
    <citation type="submission" date="2016-10" db="EMBL/GenBank/DDBJ databases">
        <authorList>
            <person name="de Groot N.N."/>
        </authorList>
    </citation>
    <scope>NUCLEOTIDE SEQUENCE [LARGE SCALE GENOMIC DNA]</scope>
    <source>
        <strain evidence="3 4">AA1</strain>
    </source>
</reference>
<organism evidence="3 4">
    <name type="scientific">Desulfoluna spongiiphila</name>
    <dbReference type="NCBI Taxonomy" id="419481"/>
    <lineage>
        <taxon>Bacteria</taxon>
        <taxon>Pseudomonadati</taxon>
        <taxon>Thermodesulfobacteriota</taxon>
        <taxon>Desulfobacteria</taxon>
        <taxon>Desulfobacterales</taxon>
        <taxon>Desulfolunaceae</taxon>
        <taxon>Desulfoluna</taxon>
    </lineage>
</organism>
<dbReference type="Pfam" id="PF01266">
    <property type="entry name" value="DAO"/>
    <property type="match status" value="1"/>
</dbReference>
<dbReference type="Gene3D" id="3.50.50.60">
    <property type="entry name" value="FAD/NAD(P)-binding domain"/>
    <property type="match status" value="1"/>
</dbReference>
<protein>
    <submittedName>
        <fullName evidence="3">Glycine/D-amino acid oxidase</fullName>
    </submittedName>
</protein>
<dbReference type="STRING" id="419481.SAMN05216233_12162"/>
<dbReference type="Proteomes" id="UP000198870">
    <property type="component" value="Unassembled WGS sequence"/>
</dbReference>
<keyword evidence="1" id="KW-0560">Oxidoreductase</keyword>
<dbReference type="RefSeq" id="WP_092214152.1">
    <property type="nucleotide sequence ID" value="NZ_FMUX01000021.1"/>
</dbReference>
<sequence>MILGNRSKKSADRRQVDVLVIGGGVTGAGVGFGLAKKGVRVCVIDDTPVVDRASRSNMGLIWVQSKALGIPEYMRWGFNSSRHFPGLIAELEETSGIHIPYNPTGGLIPCVGEEEYGRRAEYIEGLRKEAGDFGYNGTMISRSELEKLLPKISFGDKVCGAAWCEEDGFLEPLKMMFAMRKAMVNLGGTFLPECRAHTIRREGSGYLVTTSRGEIACDKLVLAGGLSNRQLGAWFDLKVPVTPDRAQDLLTERVTDNVLPIPILGLTQTPGGTIMVGYKHEYVGTDTGFTPEAVSSEGRWAVSVWPDLAKLRVIRCWSCLRVMPVDGLPIYDTVPGHDNVFVFNCHSAVTLSGIHVATLPDYVLGNGLPEDGKIFSLSRFTKTGAK</sequence>
<keyword evidence="4" id="KW-1185">Reference proteome</keyword>
<dbReference type="GO" id="GO:0016491">
    <property type="term" value="F:oxidoreductase activity"/>
    <property type="evidence" value="ECO:0007669"/>
    <property type="project" value="UniProtKB-KW"/>
</dbReference>
<dbReference type="PANTHER" id="PTHR13847:SF289">
    <property type="entry name" value="GLYCINE OXIDASE"/>
    <property type="match status" value="1"/>
</dbReference>
<dbReference type="EMBL" id="FMUX01000021">
    <property type="protein sequence ID" value="SCY78217.1"/>
    <property type="molecule type" value="Genomic_DNA"/>
</dbReference>